<dbReference type="SUPFAM" id="SSF46689">
    <property type="entry name" value="Homeodomain-like"/>
    <property type="match status" value="1"/>
</dbReference>
<proteinExistence type="predicted"/>
<protein>
    <submittedName>
        <fullName evidence="4">TetR family transcriptional regulator</fullName>
    </submittedName>
</protein>
<evidence type="ECO:0000256" key="1">
    <source>
        <dbReference type="ARBA" id="ARBA00023125"/>
    </source>
</evidence>
<dbReference type="AlphaFoldDB" id="A0A2T6BHB8"/>
<reference evidence="4 5" key="1">
    <citation type="submission" date="2018-04" db="EMBL/GenBank/DDBJ databases">
        <title>Genomic Encyclopedia of Archaeal and Bacterial Type Strains, Phase II (KMG-II): from individual species to whole genera.</title>
        <authorList>
            <person name="Goeker M."/>
        </authorList>
    </citation>
    <scope>NUCLEOTIDE SEQUENCE [LARGE SCALE GENOMIC DNA]</scope>
    <source>
        <strain evidence="4 5">DSM 100977</strain>
    </source>
</reference>
<dbReference type="Proteomes" id="UP000243978">
    <property type="component" value="Unassembled WGS sequence"/>
</dbReference>
<gene>
    <name evidence="4" type="ORF">C8N43_0095</name>
</gene>
<dbReference type="GO" id="GO:0003677">
    <property type="term" value="F:DNA binding"/>
    <property type="evidence" value="ECO:0007669"/>
    <property type="project" value="UniProtKB-UniRule"/>
</dbReference>
<dbReference type="PROSITE" id="PS50977">
    <property type="entry name" value="HTH_TETR_2"/>
    <property type="match status" value="1"/>
</dbReference>
<dbReference type="RefSeq" id="WP_107843744.1">
    <property type="nucleotide sequence ID" value="NZ_QBKS01000001.1"/>
</dbReference>
<evidence type="ECO:0000256" key="2">
    <source>
        <dbReference type="PROSITE-ProRule" id="PRU00335"/>
    </source>
</evidence>
<feature type="DNA-binding region" description="H-T-H motif" evidence="2">
    <location>
        <begin position="28"/>
        <end position="47"/>
    </location>
</feature>
<evidence type="ECO:0000313" key="5">
    <source>
        <dbReference type="Proteomes" id="UP000243978"/>
    </source>
</evidence>
<keyword evidence="1 2" id="KW-0238">DNA-binding</keyword>
<name>A0A2T6BHB8_9RHOB</name>
<dbReference type="Pfam" id="PF00440">
    <property type="entry name" value="TetR_N"/>
    <property type="match status" value="1"/>
</dbReference>
<dbReference type="OrthoDB" id="3218408at2"/>
<accession>A0A2T6BHB8</accession>
<organism evidence="4 5">
    <name type="scientific">Litoreibacter ponti</name>
    <dbReference type="NCBI Taxonomy" id="1510457"/>
    <lineage>
        <taxon>Bacteria</taxon>
        <taxon>Pseudomonadati</taxon>
        <taxon>Pseudomonadota</taxon>
        <taxon>Alphaproteobacteria</taxon>
        <taxon>Rhodobacterales</taxon>
        <taxon>Roseobacteraceae</taxon>
        <taxon>Litoreibacter</taxon>
    </lineage>
</organism>
<feature type="domain" description="HTH tetR-type" evidence="3">
    <location>
        <begin position="5"/>
        <end position="65"/>
    </location>
</feature>
<dbReference type="InterPro" id="IPR009057">
    <property type="entry name" value="Homeodomain-like_sf"/>
</dbReference>
<evidence type="ECO:0000259" key="3">
    <source>
        <dbReference type="PROSITE" id="PS50977"/>
    </source>
</evidence>
<dbReference type="Gene3D" id="1.10.357.10">
    <property type="entry name" value="Tetracycline Repressor, domain 2"/>
    <property type="match status" value="1"/>
</dbReference>
<dbReference type="EMBL" id="QBKS01000001">
    <property type="protein sequence ID" value="PTX55458.1"/>
    <property type="molecule type" value="Genomic_DNA"/>
</dbReference>
<dbReference type="InterPro" id="IPR001647">
    <property type="entry name" value="HTH_TetR"/>
</dbReference>
<comment type="caution">
    <text evidence="4">The sequence shown here is derived from an EMBL/GenBank/DDBJ whole genome shotgun (WGS) entry which is preliminary data.</text>
</comment>
<keyword evidence="5" id="KW-1185">Reference proteome</keyword>
<evidence type="ECO:0000313" key="4">
    <source>
        <dbReference type="EMBL" id="PTX55458.1"/>
    </source>
</evidence>
<sequence length="188" mass="20941">MKKPRFSKKDWITLGLSELSGKGCDAIKLEAICKAAGLTRGSFYHHFDDHESFLTGLAEHWLKVQTEDVAAVIDADDPAKDRSEALTRAAMEIDYKLELGIRELGRRLPAVRKVIRQADTVRLEVVSQLYKARFGLDAGAADQFAYLEYAAFSGIILLNPDISAKRQRALADLFDRTLTKALSGEEVK</sequence>